<keyword evidence="5" id="KW-0997">Cell inner membrane</keyword>
<evidence type="ECO:0000256" key="7">
    <source>
        <dbReference type="ARBA" id="ARBA00022927"/>
    </source>
</evidence>
<keyword evidence="4" id="KW-1003">Cell membrane</keyword>
<dbReference type="GO" id="GO:0055085">
    <property type="term" value="P:transmembrane transport"/>
    <property type="evidence" value="ECO:0007669"/>
    <property type="project" value="InterPro"/>
</dbReference>
<keyword evidence="6" id="KW-0812">Transmembrane</keyword>
<dbReference type="InterPro" id="IPR037682">
    <property type="entry name" value="TonB_C"/>
</dbReference>
<comment type="subcellular location">
    <subcellularLocation>
        <location evidence="1">Cell inner membrane</location>
        <topology evidence="1">Single-pass membrane protein</topology>
        <orientation evidence="1">Periplasmic side</orientation>
    </subcellularLocation>
</comment>
<evidence type="ECO:0000256" key="2">
    <source>
        <dbReference type="ARBA" id="ARBA00006555"/>
    </source>
</evidence>
<proteinExistence type="inferred from homology"/>
<sequence>MKLLKFSPIALLLAAICAPQAVAQDDERDPRKLLYVPYEELQADKRPPVECVNEEGAAAQEARPCNQRIWTMRLIENYPVDALRNSLTGTVEFAVAIGPDGRPFRCDVTQSSGHAILDESACASVMRHAMFYPALDEKGEPTEGRWASTLVYSLGNAEPSPEPKGLSRDPRPRDVKSWFKPVYSTYPKRAARHRLFGRVGMELTIDARGKVSDCVVTQSSGHEILDEAACEGFRKFSRFDPALDAQGEPTTGKFDAEVNYSKP</sequence>
<comment type="similarity">
    <text evidence="2">Belongs to the TonB family.</text>
</comment>
<evidence type="ECO:0000256" key="11">
    <source>
        <dbReference type="SAM" id="SignalP"/>
    </source>
</evidence>
<dbReference type="GO" id="GO:0031992">
    <property type="term" value="F:energy transducer activity"/>
    <property type="evidence" value="ECO:0007669"/>
    <property type="project" value="TreeGrafter"/>
</dbReference>
<reference evidence="13 14" key="1">
    <citation type="submission" date="2016-07" db="EMBL/GenBank/DDBJ databases">
        <title>Complete genome sequence of Altererythrobacter namhicola JCM 16345T, containing esterase-encoding genes.</title>
        <authorList>
            <person name="Cheng H."/>
            <person name="Wu Y.-H."/>
            <person name="Jian S.-L."/>
            <person name="Huo Y.-Y."/>
            <person name="Wang C.-S."/>
            <person name="Xu X.-W."/>
        </authorList>
    </citation>
    <scope>NUCLEOTIDE SEQUENCE [LARGE SCALE GENOMIC DNA]</scope>
    <source>
        <strain evidence="13 14">JCM 16345</strain>
    </source>
</reference>
<keyword evidence="14" id="KW-1185">Reference proteome</keyword>
<feature type="domain" description="TonB C-terminal" evidence="12">
    <location>
        <begin position="63"/>
        <end position="161"/>
    </location>
</feature>
<protein>
    <submittedName>
        <fullName evidence="13">Gram-negative bacterial tonB protein</fullName>
    </submittedName>
</protein>
<dbReference type="KEGG" id="anh:A6F65_01136"/>
<accession>A0A1C7D828</accession>
<evidence type="ECO:0000256" key="5">
    <source>
        <dbReference type="ARBA" id="ARBA00022519"/>
    </source>
</evidence>
<dbReference type="InterPro" id="IPR051045">
    <property type="entry name" value="TonB-dependent_transducer"/>
</dbReference>
<dbReference type="InterPro" id="IPR006260">
    <property type="entry name" value="TonB/TolA_C"/>
</dbReference>
<evidence type="ECO:0000256" key="3">
    <source>
        <dbReference type="ARBA" id="ARBA00022448"/>
    </source>
</evidence>
<dbReference type="AlphaFoldDB" id="A0A1C7D828"/>
<organism evidence="13 14">
    <name type="scientific">Paraurantiacibacter namhicola</name>
    <dbReference type="NCBI Taxonomy" id="645517"/>
    <lineage>
        <taxon>Bacteria</taxon>
        <taxon>Pseudomonadati</taxon>
        <taxon>Pseudomonadota</taxon>
        <taxon>Alphaproteobacteria</taxon>
        <taxon>Sphingomonadales</taxon>
        <taxon>Erythrobacteraceae</taxon>
        <taxon>Paraurantiacibacter</taxon>
    </lineage>
</organism>
<keyword evidence="11" id="KW-0732">Signal</keyword>
<gene>
    <name evidence="13" type="ORF">A6F65_01136</name>
</gene>
<evidence type="ECO:0000256" key="1">
    <source>
        <dbReference type="ARBA" id="ARBA00004383"/>
    </source>
</evidence>
<dbReference type="Proteomes" id="UP000092698">
    <property type="component" value="Chromosome"/>
</dbReference>
<dbReference type="GO" id="GO:0098797">
    <property type="term" value="C:plasma membrane protein complex"/>
    <property type="evidence" value="ECO:0007669"/>
    <property type="project" value="TreeGrafter"/>
</dbReference>
<evidence type="ECO:0000313" key="14">
    <source>
        <dbReference type="Proteomes" id="UP000092698"/>
    </source>
</evidence>
<dbReference type="NCBIfam" id="TIGR01352">
    <property type="entry name" value="tonB_Cterm"/>
    <property type="match status" value="2"/>
</dbReference>
<dbReference type="PANTHER" id="PTHR33446:SF2">
    <property type="entry name" value="PROTEIN TONB"/>
    <property type="match status" value="1"/>
</dbReference>
<keyword evidence="7" id="KW-0653">Protein transport</keyword>
<feature type="signal peptide" evidence="11">
    <location>
        <begin position="1"/>
        <end position="23"/>
    </location>
</feature>
<dbReference type="Pfam" id="PF03544">
    <property type="entry name" value="TonB_C"/>
    <property type="match status" value="2"/>
</dbReference>
<keyword evidence="3" id="KW-0813">Transport</keyword>
<dbReference type="RefSeq" id="WP_067786677.1">
    <property type="nucleotide sequence ID" value="NZ_CP016545.1"/>
</dbReference>
<name>A0A1C7D828_9SPHN</name>
<dbReference type="PANTHER" id="PTHR33446">
    <property type="entry name" value="PROTEIN TONB-RELATED"/>
    <property type="match status" value="1"/>
</dbReference>
<dbReference type="SUPFAM" id="SSF74653">
    <property type="entry name" value="TolA/TonB C-terminal domain"/>
    <property type="match status" value="2"/>
</dbReference>
<evidence type="ECO:0000256" key="10">
    <source>
        <dbReference type="SAM" id="MobiDB-lite"/>
    </source>
</evidence>
<evidence type="ECO:0000313" key="13">
    <source>
        <dbReference type="EMBL" id="ANU07443.1"/>
    </source>
</evidence>
<dbReference type="Gene3D" id="3.30.1150.10">
    <property type="match status" value="2"/>
</dbReference>
<dbReference type="STRING" id="645517.A6F65_01136"/>
<feature type="domain" description="TonB C-terminal" evidence="12">
    <location>
        <begin position="171"/>
        <end position="263"/>
    </location>
</feature>
<evidence type="ECO:0000259" key="12">
    <source>
        <dbReference type="PROSITE" id="PS52015"/>
    </source>
</evidence>
<feature type="region of interest" description="Disordered" evidence="10">
    <location>
        <begin position="242"/>
        <end position="263"/>
    </location>
</feature>
<evidence type="ECO:0000256" key="4">
    <source>
        <dbReference type="ARBA" id="ARBA00022475"/>
    </source>
</evidence>
<keyword evidence="9" id="KW-0472">Membrane</keyword>
<feature type="chain" id="PRO_5008884408" evidence="11">
    <location>
        <begin position="24"/>
        <end position="263"/>
    </location>
</feature>
<evidence type="ECO:0000256" key="9">
    <source>
        <dbReference type="ARBA" id="ARBA00023136"/>
    </source>
</evidence>
<dbReference type="OrthoDB" id="7585155at2"/>
<dbReference type="EMBL" id="CP016545">
    <property type="protein sequence ID" value="ANU07443.1"/>
    <property type="molecule type" value="Genomic_DNA"/>
</dbReference>
<keyword evidence="8" id="KW-1133">Transmembrane helix</keyword>
<dbReference type="GO" id="GO:0015031">
    <property type="term" value="P:protein transport"/>
    <property type="evidence" value="ECO:0007669"/>
    <property type="project" value="UniProtKB-KW"/>
</dbReference>
<dbReference type="PROSITE" id="PS52015">
    <property type="entry name" value="TONB_CTD"/>
    <property type="match status" value="2"/>
</dbReference>
<evidence type="ECO:0000256" key="6">
    <source>
        <dbReference type="ARBA" id="ARBA00022692"/>
    </source>
</evidence>
<evidence type="ECO:0000256" key="8">
    <source>
        <dbReference type="ARBA" id="ARBA00022989"/>
    </source>
</evidence>